<dbReference type="PANTHER" id="PTHR47123">
    <property type="entry name" value="F-BOX PROTEIN SKIP23"/>
    <property type="match status" value="1"/>
</dbReference>
<dbReference type="Pfam" id="PF00646">
    <property type="entry name" value="F-box"/>
    <property type="match status" value="1"/>
</dbReference>
<name>A0A2P5CKF5_TREOI</name>
<dbReference type="Gene3D" id="1.20.1280.50">
    <property type="match status" value="1"/>
</dbReference>
<evidence type="ECO:0000313" key="2">
    <source>
        <dbReference type="EMBL" id="PON61532.1"/>
    </source>
</evidence>
<sequence>MANWSQLPADLLVEIAKRLESPIYLLRFRSVCSSWRSSVSPRLRNLLGRFPFLPNDGISNTSWGFDLTKRRILLMGSPQNPNPSTPDHWLVKIEESVTGTMLLFNPLSRFQIKPLPEDFPKVLDLSQFRVFELGQEYVLHYMHFGPFRNRLGDAGNLYMEKVVFKFLGSENDSFVLFTIHVSGRLATYKSGDKRWTIIPDMPSPYDDVILFKDNFYAVDSTGRTVLVGLSSNVVLVANSVFGGDKKFLVESRGELLMVDMYLSMSPPGEDPVNDELFEPFDGCLGERTVRFKVHELDREAKTWKVVKSLGDQVLFLGDDCTFSASASELSGCKSCIIFNDNFFYNGGEEDGVFRGRDIGVYDLGNGSIAPLADYPEYSKLFWPPPCWITSATSGAASTDSVEATQLFWPSKWQTNAWLDAYRGPQWCNVHVHDFRD</sequence>
<dbReference type="AlphaFoldDB" id="A0A2P5CKF5"/>
<dbReference type="SMART" id="SM00256">
    <property type="entry name" value="FBOX"/>
    <property type="match status" value="1"/>
</dbReference>
<reference evidence="3" key="1">
    <citation type="submission" date="2016-06" db="EMBL/GenBank/DDBJ databases">
        <title>Parallel loss of symbiosis genes in relatives of nitrogen-fixing non-legume Parasponia.</title>
        <authorList>
            <person name="Van Velzen R."/>
            <person name="Holmer R."/>
            <person name="Bu F."/>
            <person name="Rutten L."/>
            <person name="Van Zeijl A."/>
            <person name="Liu W."/>
            <person name="Santuari L."/>
            <person name="Cao Q."/>
            <person name="Sharma T."/>
            <person name="Shen D."/>
            <person name="Roswanjaya Y."/>
            <person name="Wardhani T."/>
            <person name="Kalhor M.S."/>
            <person name="Jansen J."/>
            <person name="Van den Hoogen J."/>
            <person name="Gungor B."/>
            <person name="Hartog M."/>
            <person name="Hontelez J."/>
            <person name="Verver J."/>
            <person name="Yang W.-C."/>
            <person name="Schijlen E."/>
            <person name="Repin R."/>
            <person name="Schilthuizen M."/>
            <person name="Schranz E."/>
            <person name="Heidstra R."/>
            <person name="Miyata K."/>
            <person name="Fedorova E."/>
            <person name="Kohlen W."/>
            <person name="Bisseling T."/>
            <person name="Smit S."/>
            <person name="Geurts R."/>
        </authorList>
    </citation>
    <scope>NUCLEOTIDE SEQUENCE [LARGE SCALE GENOMIC DNA]</scope>
    <source>
        <strain evidence="3">cv. RG33-2</strain>
    </source>
</reference>
<dbReference type="InterPro" id="IPR051304">
    <property type="entry name" value="SCF_F-box_domain"/>
</dbReference>
<dbReference type="Proteomes" id="UP000237000">
    <property type="component" value="Unassembled WGS sequence"/>
</dbReference>
<dbReference type="Pfam" id="PF03478">
    <property type="entry name" value="Beta-prop_KIB1-4"/>
    <property type="match status" value="1"/>
</dbReference>
<dbReference type="EMBL" id="JXTC01000355">
    <property type="protein sequence ID" value="PON61532.1"/>
    <property type="molecule type" value="Genomic_DNA"/>
</dbReference>
<gene>
    <name evidence="2" type="ORF">TorRG33x02_281800</name>
</gene>
<evidence type="ECO:0000259" key="1">
    <source>
        <dbReference type="SMART" id="SM00256"/>
    </source>
</evidence>
<dbReference type="SUPFAM" id="SSF81383">
    <property type="entry name" value="F-box domain"/>
    <property type="match status" value="1"/>
</dbReference>
<organism evidence="2 3">
    <name type="scientific">Trema orientale</name>
    <name type="common">Charcoal tree</name>
    <name type="synonym">Celtis orientalis</name>
    <dbReference type="NCBI Taxonomy" id="63057"/>
    <lineage>
        <taxon>Eukaryota</taxon>
        <taxon>Viridiplantae</taxon>
        <taxon>Streptophyta</taxon>
        <taxon>Embryophyta</taxon>
        <taxon>Tracheophyta</taxon>
        <taxon>Spermatophyta</taxon>
        <taxon>Magnoliopsida</taxon>
        <taxon>eudicotyledons</taxon>
        <taxon>Gunneridae</taxon>
        <taxon>Pentapetalae</taxon>
        <taxon>rosids</taxon>
        <taxon>fabids</taxon>
        <taxon>Rosales</taxon>
        <taxon>Cannabaceae</taxon>
        <taxon>Trema</taxon>
    </lineage>
</organism>
<dbReference type="FunCoup" id="A0A2P5CKF5">
    <property type="interactions" value="1548"/>
</dbReference>
<proteinExistence type="predicted"/>
<comment type="caution">
    <text evidence="2">The sequence shown here is derived from an EMBL/GenBank/DDBJ whole genome shotgun (WGS) entry which is preliminary data.</text>
</comment>
<feature type="domain" description="F-box" evidence="1">
    <location>
        <begin position="7"/>
        <end position="47"/>
    </location>
</feature>
<dbReference type="OrthoDB" id="599103at2759"/>
<evidence type="ECO:0000313" key="3">
    <source>
        <dbReference type="Proteomes" id="UP000237000"/>
    </source>
</evidence>
<dbReference type="InterPro" id="IPR005174">
    <property type="entry name" value="KIB1-4_b-propeller"/>
</dbReference>
<keyword evidence="3" id="KW-1185">Reference proteome</keyword>
<protein>
    <submittedName>
        <fullName evidence="2">F-box domain containing protein</fullName>
    </submittedName>
</protein>
<accession>A0A2P5CKF5</accession>
<dbReference type="InterPro" id="IPR001810">
    <property type="entry name" value="F-box_dom"/>
</dbReference>
<dbReference type="InterPro" id="IPR036047">
    <property type="entry name" value="F-box-like_dom_sf"/>
</dbReference>
<dbReference type="STRING" id="63057.A0A2P5CKF5"/>
<dbReference type="PANTHER" id="PTHR47123:SF15">
    <property type="entry name" value="F-BOX PROTEIN SKIP23"/>
    <property type="match status" value="1"/>
</dbReference>
<dbReference type="InParanoid" id="A0A2P5CKF5"/>